<dbReference type="InterPro" id="IPR017937">
    <property type="entry name" value="Thioredoxin_CS"/>
</dbReference>
<proteinExistence type="predicted"/>
<feature type="signal peptide" evidence="2">
    <location>
        <begin position="1"/>
        <end position="19"/>
    </location>
</feature>
<keyword evidence="5" id="KW-1185">Reference proteome</keyword>
<evidence type="ECO:0000256" key="1">
    <source>
        <dbReference type="ARBA" id="ARBA00023284"/>
    </source>
</evidence>
<dbReference type="Gene3D" id="3.40.30.10">
    <property type="entry name" value="Glutaredoxin"/>
    <property type="match status" value="1"/>
</dbReference>
<dbReference type="AlphaFoldDB" id="A0A1M7K7M2"/>
<dbReference type="InterPro" id="IPR050553">
    <property type="entry name" value="Thioredoxin_ResA/DsbE_sf"/>
</dbReference>
<dbReference type="InterPro" id="IPR000866">
    <property type="entry name" value="AhpC/TSA"/>
</dbReference>
<dbReference type="SUPFAM" id="SSF52833">
    <property type="entry name" value="Thioredoxin-like"/>
    <property type="match status" value="1"/>
</dbReference>
<evidence type="ECO:0000313" key="5">
    <source>
        <dbReference type="Proteomes" id="UP000184420"/>
    </source>
</evidence>
<dbReference type="InterPro" id="IPR025380">
    <property type="entry name" value="DUF4369"/>
</dbReference>
<evidence type="ECO:0000256" key="2">
    <source>
        <dbReference type="SAM" id="SignalP"/>
    </source>
</evidence>
<dbReference type="RefSeq" id="WP_218588094.1">
    <property type="nucleotide sequence ID" value="NZ_FRBL01000009.1"/>
</dbReference>
<feature type="chain" id="PRO_5013020288" evidence="2">
    <location>
        <begin position="20"/>
        <end position="400"/>
    </location>
</feature>
<dbReference type="STRING" id="1419482.SAMN05444266_109188"/>
<organism evidence="4 5">
    <name type="scientific">Chitinophaga jiangningensis</name>
    <dbReference type="NCBI Taxonomy" id="1419482"/>
    <lineage>
        <taxon>Bacteria</taxon>
        <taxon>Pseudomonadati</taxon>
        <taxon>Bacteroidota</taxon>
        <taxon>Chitinophagia</taxon>
        <taxon>Chitinophagales</taxon>
        <taxon>Chitinophagaceae</taxon>
        <taxon>Chitinophaga</taxon>
    </lineage>
</organism>
<dbReference type="GO" id="GO:0016491">
    <property type="term" value="F:oxidoreductase activity"/>
    <property type="evidence" value="ECO:0007669"/>
    <property type="project" value="InterPro"/>
</dbReference>
<dbReference type="Proteomes" id="UP000184420">
    <property type="component" value="Unassembled WGS sequence"/>
</dbReference>
<protein>
    <submittedName>
        <fullName evidence="4">AhpC/TSA family protein</fullName>
    </submittedName>
</protein>
<dbReference type="PANTHER" id="PTHR42852">
    <property type="entry name" value="THIOL:DISULFIDE INTERCHANGE PROTEIN DSBE"/>
    <property type="match status" value="1"/>
</dbReference>
<evidence type="ECO:0000313" key="4">
    <source>
        <dbReference type="EMBL" id="SHM61191.1"/>
    </source>
</evidence>
<keyword evidence="2" id="KW-0732">Signal</keyword>
<feature type="domain" description="Thioredoxin" evidence="3">
    <location>
        <begin position="245"/>
        <end position="398"/>
    </location>
</feature>
<name>A0A1M7K7M2_9BACT</name>
<dbReference type="PROSITE" id="PS51352">
    <property type="entry name" value="THIOREDOXIN_2"/>
    <property type="match status" value="1"/>
</dbReference>
<accession>A0A1M7K7M2</accession>
<dbReference type="Pfam" id="PF00578">
    <property type="entry name" value="AhpC-TSA"/>
    <property type="match status" value="1"/>
</dbReference>
<dbReference type="GO" id="GO:0016209">
    <property type="term" value="F:antioxidant activity"/>
    <property type="evidence" value="ECO:0007669"/>
    <property type="project" value="InterPro"/>
</dbReference>
<evidence type="ECO:0000259" key="3">
    <source>
        <dbReference type="PROSITE" id="PS51352"/>
    </source>
</evidence>
<dbReference type="Pfam" id="PF14289">
    <property type="entry name" value="DUF4369"/>
    <property type="match status" value="1"/>
</dbReference>
<keyword evidence="1" id="KW-0676">Redox-active center</keyword>
<dbReference type="PANTHER" id="PTHR42852:SF13">
    <property type="entry name" value="PROTEIN DIPZ"/>
    <property type="match status" value="1"/>
</dbReference>
<dbReference type="CDD" id="cd02966">
    <property type="entry name" value="TlpA_like_family"/>
    <property type="match status" value="1"/>
</dbReference>
<dbReference type="PROSITE" id="PS00194">
    <property type="entry name" value="THIOREDOXIN_1"/>
    <property type="match status" value="1"/>
</dbReference>
<reference evidence="4 5" key="1">
    <citation type="submission" date="2016-11" db="EMBL/GenBank/DDBJ databases">
        <authorList>
            <person name="Jaros S."/>
            <person name="Januszkiewicz K."/>
            <person name="Wedrychowicz H."/>
        </authorList>
    </citation>
    <scope>NUCLEOTIDE SEQUENCE [LARGE SCALE GENOMIC DNA]</scope>
    <source>
        <strain evidence="4 5">DSM 27406</strain>
    </source>
</reference>
<dbReference type="EMBL" id="FRBL01000009">
    <property type="protein sequence ID" value="SHM61191.1"/>
    <property type="molecule type" value="Genomic_DNA"/>
</dbReference>
<sequence>MKFQLITVTATLLATAAMAQKPYTITGKVEGLNNAYVYLSYGVGDKYYTDSVLAKNGSFTFKGQVEEPTLARMYADKNKAMRDWNAVLAFFIEPAYMKVAGNKNAFSKIKVTGSATQQEQEQLEALRAPVNAALKPLSAQYNKMNEQYMALRKTKASEAEQEAFKEKVTAVKDKMEPYYEQLEKIDLGYIKAHPNSYVSVQALRWRVSSIPLQEGEALFAAMPANIQESADGKYIRKELDGLKMGSPGSVAHVFAKTDINGQPLSLADFKGKYVLVDFWASWCVPCRKGNPHLKSLYAKYKDKGFEIIGISDDDRNNAAWKKAVEADGIGIWKHVLRGLDMEKRMANQPNPDDISDYYGIHSLPTKILIDPNGMIIGRYGGGGENDEAMDKKLASIFGNI</sequence>
<gene>
    <name evidence="4" type="ORF">SAMN05444266_109188</name>
</gene>
<dbReference type="InterPro" id="IPR036249">
    <property type="entry name" value="Thioredoxin-like_sf"/>
</dbReference>
<dbReference type="InterPro" id="IPR013766">
    <property type="entry name" value="Thioredoxin_domain"/>
</dbReference>